<dbReference type="InterPro" id="IPR025896">
    <property type="entry name" value="Spi_Prtas-inh"/>
</dbReference>
<dbReference type="SUPFAM" id="SSF54001">
    <property type="entry name" value="Cysteine proteinases"/>
    <property type="match status" value="1"/>
</dbReference>
<keyword evidence="5" id="KW-0788">Thiol protease</keyword>
<evidence type="ECO:0000313" key="9">
    <source>
        <dbReference type="EMBL" id="QUB75118.1"/>
    </source>
</evidence>
<dbReference type="Pfam" id="PF13734">
    <property type="entry name" value="Inhibitor_I69"/>
    <property type="match status" value="1"/>
</dbReference>
<feature type="signal peptide" evidence="6">
    <location>
        <begin position="1"/>
        <end position="23"/>
    </location>
</feature>
<organism evidence="9 10">
    <name type="scientific">Prevotella melaninogenica</name>
    <dbReference type="NCBI Taxonomy" id="28132"/>
    <lineage>
        <taxon>Bacteria</taxon>
        <taxon>Pseudomonadati</taxon>
        <taxon>Bacteroidota</taxon>
        <taxon>Bacteroidia</taxon>
        <taxon>Bacteroidales</taxon>
        <taxon>Prevotellaceae</taxon>
        <taxon>Prevotella</taxon>
    </lineage>
</organism>
<evidence type="ECO:0000256" key="2">
    <source>
        <dbReference type="ARBA" id="ARBA00022670"/>
    </source>
</evidence>
<dbReference type="Pfam" id="PF18676">
    <property type="entry name" value="MBG_2"/>
    <property type="match status" value="1"/>
</dbReference>
<gene>
    <name evidence="9" type="ORF">J5A58_06180</name>
</gene>
<dbReference type="PRINTS" id="PR00797">
    <property type="entry name" value="STREPTOPAIN"/>
</dbReference>
<dbReference type="InterPro" id="IPR026906">
    <property type="entry name" value="LRR_5"/>
</dbReference>
<evidence type="ECO:0000256" key="3">
    <source>
        <dbReference type="ARBA" id="ARBA00022729"/>
    </source>
</evidence>
<dbReference type="Pfam" id="PF13306">
    <property type="entry name" value="LRR_5"/>
    <property type="match status" value="2"/>
</dbReference>
<protein>
    <submittedName>
        <fullName evidence="9">C10 family peptidase</fullName>
    </submittedName>
</protein>
<evidence type="ECO:0000259" key="7">
    <source>
        <dbReference type="Pfam" id="PF13734"/>
    </source>
</evidence>
<evidence type="ECO:0000259" key="8">
    <source>
        <dbReference type="Pfam" id="PF18676"/>
    </source>
</evidence>
<keyword evidence="3 6" id="KW-0732">Signal</keyword>
<dbReference type="Proteomes" id="UP000682195">
    <property type="component" value="Chromosome 1"/>
</dbReference>
<evidence type="ECO:0000313" key="10">
    <source>
        <dbReference type="Proteomes" id="UP000682195"/>
    </source>
</evidence>
<name>A0ABX7XN93_9BACT</name>
<feature type="domain" description="Spi protease inhibitor" evidence="7">
    <location>
        <begin position="50"/>
        <end position="114"/>
    </location>
</feature>
<evidence type="ECO:0000256" key="4">
    <source>
        <dbReference type="ARBA" id="ARBA00022801"/>
    </source>
</evidence>
<accession>A0ABX7XN93</accession>
<dbReference type="EMBL" id="CP072361">
    <property type="protein sequence ID" value="QUB75118.1"/>
    <property type="molecule type" value="Genomic_DNA"/>
</dbReference>
<dbReference type="InterPro" id="IPR044934">
    <property type="entry name" value="Streptopain_sf"/>
</dbReference>
<dbReference type="PANTHER" id="PTHR45661">
    <property type="entry name" value="SURFACE ANTIGEN"/>
    <property type="match status" value="1"/>
</dbReference>
<proteinExistence type="inferred from homology"/>
<dbReference type="Gene3D" id="3.90.70.50">
    <property type="entry name" value="Peptidase C10, streptopain"/>
    <property type="match status" value="1"/>
</dbReference>
<keyword evidence="2" id="KW-0645">Protease</keyword>
<comment type="similarity">
    <text evidence="1">Belongs to the peptidase C10 family.</text>
</comment>
<dbReference type="InterPro" id="IPR053139">
    <property type="entry name" value="Surface_bspA-like"/>
</dbReference>
<evidence type="ECO:0000256" key="6">
    <source>
        <dbReference type="SAM" id="SignalP"/>
    </source>
</evidence>
<dbReference type="InterPro" id="IPR032675">
    <property type="entry name" value="LRR_dom_sf"/>
</dbReference>
<dbReference type="PANTHER" id="PTHR45661:SF3">
    <property type="entry name" value="IG-LIKE DOMAIN-CONTAINING PROTEIN"/>
    <property type="match status" value="1"/>
</dbReference>
<dbReference type="RefSeq" id="WP_211807224.1">
    <property type="nucleotide sequence ID" value="NZ_CP072361.1"/>
</dbReference>
<dbReference type="Gene3D" id="3.40.50.12480">
    <property type="match status" value="1"/>
</dbReference>
<keyword evidence="4" id="KW-0378">Hydrolase</keyword>
<dbReference type="Pfam" id="PF01640">
    <property type="entry name" value="Peptidase_C10"/>
    <property type="match status" value="1"/>
</dbReference>
<dbReference type="SUPFAM" id="SSF52058">
    <property type="entry name" value="L domain-like"/>
    <property type="match status" value="1"/>
</dbReference>
<sequence>MNFRKRLFLKLLFTFTAALTITAAPRPKAVIKAVAAKVFRQSPSLSMTRTSGEEPRALLANKAFTVMGYNNGGFVIVSNDDLLPAVIAYSNTVFDKNTSNAGFKWYLSAVEEAINGIVKAGKPRTMIAPDQSKYAAKIPSFVTSIWGQEKPYNNLCPEGTTSGTGSWQGYGSTGRTVTGCVATAMAQIMYYNRWPEKGTGGTHSVYVKQANGTKKIVTVNYEESFYDYANMIDSYKGHYSKEQGDAVAKLMLDCGVAADMNYATDGSGTYTENAARGLRRNFGYPETTQMLKRRRYSEQAWMDIIYNEINERRAILYTGVDNKNGGHAFVLSGYDETGKVWINWGWDGASDGFYDIALLNPKSYKFSEDQDMIIGIEGEKTETLQDTITVDTPGRLQELIADSIKSKISSLKINGKINSTDLRTIRQIAGNNPDGTIQRSSLVSLDLSDAVIVSGGDPYLVDDKRQLTTNDNEIPERAFFNCKSIRKLILPKSTMTIGDGAFGKLGRLDSISIPTGDDKNYIFDGQTLMTKDSKEIIAVMPNNKGDFNVAKGITKIHNYGFSGCSKLTKIVLPNTITTIGDEVFSGNNSLSIIRLYSKEVPVLGHNAFTDISKSEIKLQIPSGTKNHYKRNAQWKDFDIVEFGTTIKARNMIRTYGSENPKLGWQLKGDYVEGTPELSCEATKTSPIGKYTIVVKRGTITEEQVEFANGFLIVKKATAKMHAKDVTIEVGQTPSFGYTVDELQNNETTVALEKEPTFTITDSKGKKVTEYNVPGKYTITVSDAEAENYKFEYSTAVLTITLSPNGILNTPQTASTATFDVYSLNGTCIAKGVSSLKGLAKGVYLVNGKKLIIK</sequence>
<feature type="chain" id="PRO_5046286930" evidence="6">
    <location>
        <begin position="24"/>
        <end position="853"/>
    </location>
</feature>
<keyword evidence="10" id="KW-1185">Reference proteome</keyword>
<dbReference type="Gene3D" id="3.80.10.10">
    <property type="entry name" value="Ribonuclease Inhibitor"/>
    <property type="match status" value="1"/>
</dbReference>
<evidence type="ECO:0000256" key="5">
    <source>
        <dbReference type="ARBA" id="ARBA00022807"/>
    </source>
</evidence>
<reference evidence="9 10" key="1">
    <citation type="submission" date="2021-03" db="EMBL/GenBank/DDBJ databases">
        <title>Human Oral Microbial Genomes.</title>
        <authorList>
            <person name="Johnston C.D."/>
            <person name="Chen T."/>
            <person name="Dewhirst F.E."/>
        </authorList>
    </citation>
    <scope>NUCLEOTIDE SEQUENCE [LARGE SCALE GENOMIC DNA]</scope>
    <source>
        <strain evidence="9 10">F0054</strain>
    </source>
</reference>
<dbReference type="InterPro" id="IPR041286">
    <property type="entry name" value="MBG_2"/>
</dbReference>
<feature type="domain" description="MBG" evidence="8">
    <location>
        <begin position="722"/>
        <end position="798"/>
    </location>
</feature>
<dbReference type="InterPro" id="IPR000200">
    <property type="entry name" value="Peptidase_C10"/>
</dbReference>
<dbReference type="InterPro" id="IPR038765">
    <property type="entry name" value="Papain-like_cys_pep_sf"/>
</dbReference>
<evidence type="ECO:0000256" key="1">
    <source>
        <dbReference type="ARBA" id="ARBA00009693"/>
    </source>
</evidence>